<evidence type="ECO:0000259" key="1">
    <source>
        <dbReference type="PROSITE" id="PS50887"/>
    </source>
</evidence>
<sequence>MPATAVLRQRSRTLVITAAAVPLALAVLADNVRVRRQLHAARRDPLSGLPGRDDLTAYGDRLLRTGRRDRVYVMLLDGNGFKVINDTYGHAAGDAVIAATGRRLATWTTRRQALAARLGGDEFAVAAVLPTATALSDITALRDQLQQPLTHDGQILHLGMSVGIARATDLPGGDITRLLRAADTAMYKIKTGTEVFPYLATHADAHTSTVNGRRAGRPGTHLPAA</sequence>
<accession>A0A081XIP2</accession>
<dbReference type="PANTHER" id="PTHR46663:SF2">
    <property type="entry name" value="GGDEF DOMAIN-CONTAINING PROTEIN"/>
    <property type="match status" value="1"/>
</dbReference>
<gene>
    <name evidence="2" type="ORF">BU52_30730</name>
</gene>
<dbReference type="eggNOG" id="COG2199">
    <property type="taxonomic scope" value="Bacteria"/>
</dbReference>
<dbReference type="CDD" id="cd01949">
    <property type="entry name" value="GGDEF"/>
    <property type="match status" value="1"/>
</dbReference>
<dbReference type="InterPro" id="IPR029787">
    <property type="entry name" value="Nucleotide_cyclase"/>
</dbReference>
<evidence type="ECO:0000313" key="3">
    <source>
        <dbReference type="Proteomes" id="UP000028341"/>
    </source>
</evidence>
<name>A0A081XIP2_STRTO</name>
<dbReference type="Gene3D" id="3.30.70.270">
    <property type="match status" value="1"/>
</dbReference>
<feature type="domain" description="GGDEF" evidence="1">
    <location>
        <begin position="69"/>
        <end position="201"/>
    </location>
</feature>
<reference evidence="2 3" key="1">
    <citation type="submission" date="2014-02" db="EMBL/GenBank/DDBJ databases">
        <title>The genome announcement of Streptomyces toyocaensis NRRL15009.</title>
        <authorList>
            <person name="Hong H.-J."/>
            <person name="Kwun M.J."/>
        </authorList>
    </citation>
    <scope>NUCLEOTIDE SEQUENCE [LARGE SCALE GENOMIC DNA]</scope>
    <source>
        <strain evidence="2 3">NRRL 15009</strain>
    </source>
</reference>
<dbReference type="Pfam" id="PF00990">
    <property type="entry name" value="GGDEF"/>
    <property type="match status" value="1"/>
</dbReference>
<protein>
    <recommendedName>
        <fullName evidence="1">GGDEF domain-containing protein</fullName>
    </recommendedName>
</protein>
<dbReference type="RefSeq" id="WP_235216457.1">
    <property type="nucleotide sequence ID" value="NZ_JBFADL010000038.1"/>
</dbReference>
<organism evidence="2 3">
    <name type="scientific">Streptomyces toyocaensis</name>
    <dbReference type="NCBI Taxonomy" id="55952"/>
    <lineage>
        <taxon>Bacteria</taxon>
        <taxon>Bacillati</taxon>
        <taxon>Actinomycetota</taxon>
        <taxon>Actinomycetes</taxon>
        <taxon>Kitasatosporales</taxon>
        <taxon>Streptomycetaceae</taxon>
        <taxon>Streptomyces</taxon>
    </lineage>
</organism>
<dbReference type="STRING" id="55952.BU52_30730"/>
<dbReference type="AlphaFoldDB" id="A0A081XIP2"/>
<dbReference type="SUPFAM" id="SSF55073">
    <property type="entry name" value="Nucleotide cyclase"/>
    <property type="match status" value="1"/>
</dbReference>
<evidence type="ECO:0000313" key="2">
    <source>
        <dbReference type="EMBL" id="KES03415.1"/>
    </source>
</evidence>
<dbReference type="InterPro" id="IPR000160">
    <property type="entry name" value="GGDEF_dom"/>
</dbReference>
<dbReference type="InterPro" id="IPR043128">
    <property type="entry name" value="Rev_trsase/Diguanyl_cyclase"/>
</dbReference>
<dbReference type="PANTHER" id="PTHR46663">
    <property type="entry name" value="DIGUANYLATE CYCLASE DGCT-RELATED"/>
    <property type="match status" value="1"/>
</dbReference>
<proteinExistence type="predicted"/>
<dbReference type="PROSITE" id="PS50887">
    <property type="entry name" value="GGDEF"/>
    <property type="match status" value="1"/>
</dbReference>
<dbReference type="NCBIfam" id="TIGR00254">
    <property type="entry name" value="GGDEF"/>
    <property type="match status" value="1"/>
</dbReference>
<dbReference type="InterPro" id="IPR052163">
    <property type="entry name" value="DGC-Regulatory_Protein"/>
</dbReference>
<keyword evidence="3" id="KW-1185">Reference proteome</keyword>
<dbReference type="Proteomes" id="UP000028341">
    <property type="component" value="Unassembled WGS sequence"/>
</dbReference>
<dbReference type="SMART" id="SM00267">
    <property type="entry name" value="GGDEF"/>
    <property type="match status" value="1"/>
</dbReference>
<dbReference type="EMBL" id="JFCB01000043">
    <property type="protein sequence ID" value="KES03415.1"/>
    <property type="molecule type" value="Genomic_DNA"/>
</dbReference>
<comment type="caution">
    <text evidence="2">The sequence shown here is derived from an EMBL/GenBank/DDBJ whole genome shotgun (WGS) entry which is preliminary data.</text>
</comment>